<dbReference type="EMBL" id="UOFE01000046">
    <property type="protein sequence ID" value="VAW55096.1"/>
    <property type="molecule type" value="Genomic_DNA"/>
</dbReference>
<protein>
    <recommendedName>
        <fullName evidence="2">Rap1a immunity protein domain-containing protein</fullName>
    </recommendedName>
</protein>
<evidence type="ECO:0000313" key="1">
    <source>
        <dbReference type="EMBL" id="VAW55096.1"/>
    </source>
</evidence>
<dbReference type="AlphaFoldDB" id="A0A3B0XEP6"/>
<evidence type="ECO:0008006" key="2">
    <source>
        <dbReference type="Google" id="ProtNLM"/>
    </source>
</evidence>
<reference evidence="1" key="1">
    <citation type="submission" date="2018-06" db="EMBL/GenBank/DDBJ databases">
        <authorList>
            <person name="Zhirakovskaya E."/>
        </authorList>
    </citation>
    <scope>NUCLEOTIDE SEQUENCE</scope>
</reference>
<accession>A0A3B0XEP6</accession>
<proteinExistence type="predicted"/>
<organism evidence="1">
    <name type="scientific">hydrothermal vent metagenome</name>
    <dbReference type="NCBI Taxonomy" id="652676"/>
    <lineage>
        <taxon>unclassified sequences</taxon>
        <taxon>metagenomes</taxon>
        <taxon>ecological metagenomes</taxon>
    </lineage>
</organism>
<sequence length="154" mass="17591">MKAKIYLLTMIFFVSFSVFATKNIEPDEDALLLASCQAITMTPKQENTTACIYFIRGFLATAQTIDSTVNKKQSKKNRNFYGYMSRPHRNWEQAPATRFFPFCVPEDEPKDSVITVVSKQLSPRIDTTKKLKNVIFKALKTEYPCSKAKLSSQN</sequence>
<gene>
    <name evidence="1" type="ORF">MNBD_GAMMA05-253</name>
</gene>
<name>A0A3B0XEP6_9ZZZZ</name>